<dbReference type="NCBIfam" id="NF003114">
    <property type="entry name" value="PRK04032.1"/>
    <property type="match status" value="1"/>
</dbReference>
<keyword evidence="4 11" id="KW-0812">Transmembrane</keyword>
<evidence type="ECO:0000313" key="12">
    <source>
        <dbReference type="EMBL" id="QGR18789.1"/>
    </source>
</evidence>
<reference evidence="12 13" key="1">
    <citation type="submission" date="2019-10" db="EMBL/GenBank/DDBJ databases">
        <title>Genome Sequences from Six Type Strain Members of the Archaeal Family Sulfolobaceae: Acidianus ambivalens, Acidianus infernus, Metallosphaera prunae, Stygiolobus azoricus, Sulfolobus metallicus, and Sulfurisphaera ohwakuensis.</title>
        <authorList>
            <person name="Counts J.A."/>
            <person name="Kelly R.M."/>
        </authorList>
    </citation>
    <scope>NUCLEOTIDE SEQUENCE [LARGE SCALE GENOMIC DNA]</scope>
    <source>
        <strain evidence="12 13">FC6</strain>
    </source>
</reference>
<keyword evidence="2 11" id="KW-0444">Lipid biosynthesis</keyword>
<evidence type="ECO:0000256" key="11">
    <source>
        <dbReference type="HAMAP-Rule" id="MF_01117"/>
    </source>
</evidence>
<keyword evidence="7 11" id="KW-0443">Lipid metabolism</keyword>
<evidence type="ECO:0000256" key="1">
    <source>
        <dbReference type="ARBA" id="ARBA00022475"/>
    </source>
</evidence>
<comment type="subcellular location">
    <subcellularLocation>
        <location evidence="11">Cell membrane</location>
        <topology evidence="11">Multi-pass membrane protein</topology>
    </subcellularLocation>
</comment>
<dbReference type="Pfam" id="PF01864">
    <property type="entry name" value="CarS-like"/>
    <property type="match status" value="1"/>
</dbReference>
<dbReference type="OrthoDB" id="45383at2157"/>
<dbReference type="AlphaFoldDB" id="A0A650CLV2"/>
<evidence type="ECO:0000313" key="13">
    <source>
        <dbReference type="Proteomes" id="UP000423396"/>
    </source>
</evidence>
<accession>A0A650CLV2</accession>
<keyword evidence="6 11" id="KW-1133">Transmembrane helix</keyword>
<evidence type="ECO:0000256" key="4">
    <source>
        <dbReference type="ARBA" id="ARBA00022692"/>
    </source>
</evidence>
<feature type="transmembrane region" description="Helical" evidence="11">
    <location>
        <begin position="109"/>
        <end position="128"/>
    </location>
</feature>
<comment type="pathway">
    <text evidence="11">Membrane lipid metabolism; glycerophospholipid metabolism.</text>
</comment>
<dbReference type="KEGG" id="sazo:D1868_01445"/>
<keyword evidence="10 11" id="KW-1208">Phospholipid metabolism</keyword>
<dbReference type="PANTHER" id="PTHR39650">
    <property type="entry name" value="CDP-ARCHAEOL SYNTHASE"/>
    <property type="match status" value="1"/>
</dbReference>
<dbReference type="UniPathway" id="UPA00940"/>
<proteinExistence type="inferred from homology"/>
<keyword evidence="13" id="KW-1185">Reference proteome</keyword>
<keyword evidence="1 11" id="KW-1003">Cell membrane</keyword>
<feature type="transmembrane region" description="Helical" evidence="11">
    <location>
        <begin position="76"/>
        <end position="97"/>
    </location>
</feature>
<protein>
    <recommendedName>
        <fullName evidence="11">CDP-archaeol synthase</fullName>
        <ecNumber evidence="11">2.7.7.67</ecNumber>
    </recommendedName>
    <alternativeName>
        <fullName evidence="11">CDP-2,3-bis-(O-geranylgeranyl)-sn-glycerol synthase</fullName>
    </alternativeName>
</protein>
<keyword evidence="9 11" id="KW-0594">Phospholipid biosynthesis</keyword>
<evidence type="ECO:0000256" key="6">
    <source>
        <dbReference type="ARBA" id="ARBA00022989"/>
    </source>
</evidence>
<dbReference type="Proteomes" id="UP000423396">
    <property type="component" value="Chromosome"/>
</dbReference>
<evidence type="ECO:0000256" key="3">
    <source>
        <dbReference type="ARBA" id="ARBA00022679"/>
    </source>
</evidence>
<evidence type="ECO:0000256" key="10">
    <source>
        <dbReference type="ARBA" id="ARBA00023264"/>
    </source>
</evidence>
<evidence type="ECO:0000256" key="7">
    <source>
        <dbReference type="ARBA" id="ARBA00023098"/>
    </source>
</evidence>
<keyword evidence="3 11" id="KW-0808">Transferase</keyword>
<evidence type="ECO:0000256" key="5">
    <source>
        <dbReference type="ARBA" id="ARBA00022842"/>
    </source>
</evidence>
<dbReference type="PANTHER" id="PTHR39650:SF1">
    <property type="entry name" value="CDP-ARCHAEOL SYNTHASE"/>
    <property type="match status" value="1"/>
</dbReference>
<dbReference type="EC" id="2.7.7.67" evidence="11"/>
<dbReference type="GO" id="GO:0005886">
    <property type="term" value="C:plasma membrane"/>
    <property type="evidence" value="ECO:0007669"/>
    <property type="project" value="UniProtKB-SubCell"/>
</dbReference>
<name>A0A650CLV2_9CREN</name>
<dbReference type="RefSeq" id="WP_156005010.1">
    <property type="nucleotide sequence ID" value="NZ_CP045483.1"/>
</dbReference>
<keyword evidence="8 11" id="KW-0472">Membrane</keyword>
<comment type="function">
    <text evidence="11">Catalyzes the formation of CDP-2,3-bis-(O-geranylgeranyl)-sn-glycerol (CDP-archaeol) from 2,3-bis-(O-geranylgeranyl)-sn-glycerol 1-phosphate (DGGGP) and CTP. This reaction is the third ether-bond-formation step in the biosynthesis of archaeal membrane lipids.</text>
</comment>
<comment type="cofactor">
    <cofactor evidence="11">
        <name>Mg(2+)</name>
        <dbReference type="ChEBI" id="CHEBI:18420"/>
    </cofactor>
</comment>
<dbReference type="GeneID" id="42797699"/>
<comment type="catalytic activity">
    <reaction evidence="11">
        <text>2,3-bis-O-(geranylgeranyl)-sn-glycerol 1-phosphate + CTP + H(+) = CDP-2,3-bis-O-(geranylgeranyl)-sn-glycerol + diphosphate</text>
        <dbReference type="Rhea" id="RHEA:25690"/>
        <dbReference type="ChEBI" id="CHEBI:15378"/>
        <dbReference type="ChEBI" id="CHEBI:33019"/>
        <dbReference type="ChEBI" id="CHEBI:37563"/>
        <dbReference type="ChEBI" id="CHEBI:58837"/>
        <dbReference type="ChEBI" id="CHEBI:58838"/>
        <dbReference type="EC" id="2.7.7.67"/>
    </reaction>
</comment>
<dbReference type="EMBL" id="CP045483">
    <property type="protein sequence ID" value="QGR18789.1"/>
    <property type="molecule type" value="Genomic_DNA"/>
</dbReference>
<sequence length="165" mass="18393">MLIAALLIGIVYYLPALAANGSAPFVKNGTPIDFRKKLNDGRRILGDGKTFEGLLLAVTFGTTVGAIISRFLGNEWIFIAFFESLAAMIGDMIGAFIKRRLGMERGQRAPLLDQLDFFVFSTLALVLMHVKIQIVQILFIGILVIFLHLFTNYVAFRLKIKSVPW</sequence>
<evidence type="ECO:0000256" key="2">
    <source>
        <dbReference type="ARBA" id="ARBA00022516"/>
    </source>
</evidence>
<dbReference type="GO" id="GO:0046474">
    <property type="term" value="P:glycerophospholipid biosynthetic process"/>
    <property type="evidence" value="ECO:0007669"/>
    <property type="project" value="UniProtKB-UniRule"/>
</dbReference>
<comment type="similarity">
    <text evidence="11">Belongs to the CDP-archaeol synthase family.</text>
</comment>
<feature type="transmembrane region" description="Helical" evidence="11">
    <location>
        <begin position="134"/>
        <end position="156"/>
    </location>
</feature>
<evidence type="ECO:0000256" key="8">
    <source>
        <dbReference type="ARBA" id="ARBA00023136"/>
    </source>
</evidence>
<dbReference type="InterPro" id="IPR002726">
    <property type="entry name" value="CarS_archaea"/>
</dbReference>
<gene>
    <name evidence="11" type="primary">carS</name>
    <name evidence="12" type="ORF">D1868_01445</name>
</gene>
<dbReference type="InterPro" id="IPR032690">
    <property type="entry name" value="CarS"/>
</dbReference>
<dbReference type="GO" id="GO:0043338">
    <property type="term" value="F:CDP-2,3-bis-(O-geranylgeranyl)-sn-glycerol synthase activity"/>
    <property type="evidence" value="ECO:0007669"/>
    <property type="project" value="UniProtKB-EC"/>
</dbReference>
<keyword evidence="5 11" id="KW-0460">Magnesium</keyword>
<dbReference type="HAMAP" id="MF_01117">
    <property type="entry name" value="CDP_archaeol_synth"/>
    <property type="match status" value="1"/>
</dbReference>
<keyword evidence="12" id="KW-0548">Nucleotidyltransferase</keyword>
<organism evidence="12 13">
    <name type="scientific">Stygiolobus azoricus</name>
    <dbReference type="NCBI Taxonomy" id="41675"/>
    <lineage>
        <taxon>Archaea</taxon>
        <taxon>Thermoproteota</taxon>
        <taxon>Thermoprotei</taxon>
        <taxon>Sulfolobales</taxon>
        <taxon>Sulfolobaceae</taxon>
        <taxon>Stygiolobus</taxon>
    </lineage>
</organism>
<evidence type="ECO:0000256" key="9">
    <source>
        <dbReference type="ARBA" id="ARBA00023209"/>
    </source>
</evidence>